<dbReference type="AlphaFoldDB" id="A0A0A9FCX7"/>
<reference evidence="1" key="2">
    <citation type="journal article" date="2015" name="Data Brief">
        <title>Shoot transcriptome of the giant reed, Arundo donax.</title>
        <authorList>
            <person name="Barrero R.A."/>
            <person name="Guerrero F.D."/>
            <person name="Moolhuijzen P."/>
            <person name="Goolsby J.A."/>
            <person name="Tidwell J."/>
            <person name="Bellgard S.E."/>
            <person name="Bellgard M.I."/>
        </authorList>
    </citation>
    <scope>NUCLEOTIDE SEQUENCE</scope>
    <source>
        <tissue evidence="1">Shoot tissue taken approximately 20 cm above the soil surface</tissue>
    </source>
</reference>
<dbReference type="EMBL" id="GBRH01189895">
    <property type="protein sequence ID" value="JAE08001.1"/>
    <property type="molecule type" value="Transcribed_RNA"/>
</dbReference>
<accession>A0A0A9FCX7</accession>
<evidence type="ECO:0000313" key="1">
    <source>
        <dbReference type="EMBL" id="JAE08001.1"/>
    </source>
</evidence>
<reference evidence="1" key="1">
    <citation type="submission" date="2014-09" db="EMBL/GenBank/DDBJ databases">
        <authorList>
            <person name="Magalhaes I.L.F."/>
            <person name="Oliveira U."/>
            <person name="Santos F.R."/>
            <person name="Vidigal T.H.D.A."/>
            <person name="Brescovit A.D."/>
            <person name="Santos A.J."/>
        </authorList>
    </citation>
    <scope>NUCLEOTIDE SEQUENCE</scope>
    <source>
        <tissue evidence="1">Shoot tissue taken approximately 20 cm above the soil surface</tissue>
    </source>
</reference>
<organism evidence="1">
    <name type="scientific">Arundo donax</name>
    <name type="common">Giant reed</name>
    <name type="synonym">Donax arundinaceus</name>
    <dbReference type="NCBI Taxonomy" id="35708"/>
    <lineage>
        <taxon>Eukaryota</taxon>
        <taxon>Viridiplantae</taxon>
        <taxon>Streptophyta</taxon>
        <taxon>Embryophyta</taxon>
        <taxon>Tracheophyta</taxon>
        <taxon>Spermatophyta</taxon>
        <taxon>Magnoliopsida</taxon>
        <taxon>Liliopsida</taxon>
        <taxon>Poales</taxon>
        <taxon>Poaceae</taxon>
        <taxon>PACMAD clade</taxon>
        <taxon>Arundinoideae</taxon>
        <taxon>Arundineae</taxon>
        <taxon>Arundo</taxon>
    </lineage>
</organism>
<protein>
    <submittedName>
        <fullName evidence="1">Uncharacterized protein</fullName>
    </submittedName>
</protein>
<proteinExistence type="predicted"/>
<name>A0A0A9FCX7_ARUDO</name>
<sequence length="38" mass="4345">MRREGPGSPWPAARRASRRVVGWGWRREDLRASPLTLG</sequence>